<organism evidence="2 3">
    <name type="scientific">Microbacterium ginsengiterrae</name>
    <dbReference type="NCBI Taxonomy" id="546115"/>
    <lineage>
        <taxon>Bacteria</taxon>
        <taxon>Bacillati</taxon>
        <taxon>Actinomycetota</taxon>
        <taxon>Actinomycetes</taxon>
        <taxon>Micrococcales</taxon>
        <taxon>Microbacteriaceae</taxon>
        <taxon>Microbacterium</taxon>
    </lineage>
</organism>
<proteinExistence type="predicted"/>
<reference evidence="2 3" key="1">
    <citation type="submission" date="2020-08" db="EMBL/GenBank/DDBJ databases">
        <title>Sequencing the genomes of 1000 actinobacteria strains.</title>
        <authorList>
            <person name="Klenk H.-P."/>
        </authorList>
    </citation>
    <scope>NUCLEOTIDE SEQUENCE [LARGE SCALE GENOMIC DNA]</scope>
    <source>
        <strain evidence="2 3">DSM 24823</strain>
    </source>
</reference>
<feature type="region of interest" description="Disordered" evidence="1">
    <location>
        <begin position="1"/>
        <end position="22"/>
    </location>
</feature>
<feature type="compositionally biased region" description="Pro residues" evidence="1">
    <location>
        <begin position="13"/>
        <end position="22"/>
    </location>
</feature>
<dbReference type="EMBL" id="JACHMU010000001">
    <property type="protein sequence ID" value="MBB5741507.1"/>
    <property type="molecule type" value="Genomic_DNA"/>
</dbReference>
<name>A0A7W9F9V3_9MICO</name>
<accession>A0A7W9F9V3</accession>
<keyword evidence="3" id="KW-1185">Reference proteome</keyword>
<dbReference type="Gene3D" id="2.160.20.80">
    <property type="entry name" value="E3 ubiquitin-protein ligase SopA"/>
    <property type="match status" value="1"/>
</dbReference>
<evidence type="ECO:0000313" key="3">
    <source>
        <dbReference type="Proteomes" id="UP000517712"/>
    </source>
</evidence>
<evidence type="ECO:0000256" key="1">
    <source>
        <dbReference type="SAM" id="MobiDB-lite"/>
    </source>
</evidence>
<comment type="caution">
    <text evidence="2">The sequence shown here is derived from an EMBL/GenBank/DDBJ whole genome shotgun (WGS) entry which is preliminary data.</text>
</comment>
<protein>
    <submittedName>
        <fullName evidence="2">Uncharacterized protein YjbI with pentapeptide repeats</fullName>
    </submittedName>
</protein>
<gene>
    <name evidence="2" type="ORF">HD600_000004</name>
</gene>
<dbReference type="AlphaFoldDB" id="A0A7W9F9V3"/>
<evidence type="ECO:0000313" key="2">
    <source>
        <dbReference type="EMBL" id="MBB5741507.1"/>
    </source>
</evidence>
<dbReference type="SUPFAM" id="SSF141571">
    <property type="entry name" value="Pentapeptide repeat-like"/>
    <property type="match status" value="1"/>
</dbReference>
<dbReference type="Proteomes" id="UP000517712">
    <property type="component" value="Unassembled WGS sequence"/>
</dbReference>
<sequence>MARASQSPAAPRVSPPDLPPVLAPADPGRAVDLIAARLSLTGIADLAHATLEQCTITADADAVDLRGATLLDVDANDMRVASLSLRDANIRRVRITGGRMGTLDLSTTRIDELALIDVRVDYLNLGAAKGTDLLFSGCSIRTLDMPQAQLTRARFDDCRSGEVDPRGLRAKDVDLRGLDAAAYIDTNGLRGVTLSHEQVQLLAPALAAGVGIHVQD</sequence>
<dbReference type="RefSeq" id="WP_184280681.1">
    <property type="nucleotide sequence ID" value="NZ_BAAAPG010000001.1"/>
</dbReference>